<dbReference type="Gene3D" id="3.40.50.10540">
    <property type="entry name" value="Crotonobetainyl-coa:carnitine coa-transferase, domain 1"/>
    <property type="match status" value="1"/>
</dbReference>
<sequence>MAPLPLDGLRVLDLTRAMAGPYCTSLLGDLGADVVKVEALPAGDASRLWGPFDGPRSVYFDSANRNKRSVALTFRSEQGRRLLARLAERADVIVENFRPGVLSAIGLDPDELRARRPELVIAGVTGYGPVGPDRDAGGLDQIAQGMSGLMSVTGDAGGGGPLRVGIPIIDIVSGMACALGVAAAVAGRARGGGAHVQTSLLENALAVMTFQAQRYLTLGEVPGPQGNHHPVISPYGVFRTADRPVNIAVGSQRQWRVVCELIGAPELADDPRFADVPARVEARDALTGELERRLGTRRADEWIADLRAAGIPCGPIHAMDGVFADPQVEAIGMVRDTGSGPLMRGPLWLDGSPAPIRRTPPALGEHTCEVLGEAGLTEAEIDALIAEGIVRQADRAAEGAAG</sequence>
<name>A0A6I4MHM4_9ACTN</name>
<evidence type="ECO:0000313" key="2">
    <source>
        <dbReference type="EMBL" id="MWA03507.1"/>
    </source>
</evidence>
<dbReference type="EMBL" id="WBMS02000020">
    <property type="protein sequence ID" value="MWA03507.1"/>
    <property type="molecule type" value="Genomic_DNA"/>
</dbReference>
<organism evidence="2 3">
    <name type="scientific">Actinomadura physcomitrii</name>
    <dbReference type="NCBI Taxonomy" id="2650748"/>
    <lineage>
        <taxon>Bacteria</taxon>
        <taxon>Bacillati</taxon>
        <taxon>Actinomycetota</taxon>
        <taxon>Actinomycetes</taxon>
        <taxon>Streptosporangiales</taxon>
        <taxon>Thermomonosporaceae</taxon>
        <taxon>Actinomadura</taxon>
    </lineage>
</organism>
<proteinExistence type="predicted"/>
<dbReference type="AlphaFoldDB" id="A0A6I4MHM4"/>
<dbReference type="SUPFAM" id="SSF89796">
    <property type="entry name" value="CoA-transferase family III (CaiB/BaiF)"/>
    <property type="match status" value="1"/>
</dbReference>
<dbReference type="Pfam" id="PF02515">
    <property type="entry name" value="CoA_transf_3"/>
    <property type="match status" value="1"/>
</dbReference>
<keyword evidence="1 2" id="KW-0808">Transferase</keyword>
<dbReference type="PANTHER" id="PTHR48207:SF3">
    <property type="entry name" value="SUCCINATE--HYDROXYMETHYLGLUTARATE COA-TRANSFERASE"/>
    <property type="match status" value="1"/>
</dbReference>
<evidence type="ECO:0000256" key="1">
    <source>
        <dbReference type="ARBA" id="ARBA00022679"/>
    </source>
</evidence>
<dbReference type="InterPro" id="IPR044855">
    <property type="entry name" value="CoA-Trfase_III_dom3_sf"/>
</dbReference>
<evidence type="ECO:0000313" key="3">
    <source>
        <dbReference type="Proteomes" id="UP000462055"/>
    </source>
</evidence>
<comment type="caution">
    <text evidence="2">The sequence shown here is derived from an EMBL/GenBank/DDBJ whole genome shotgun (WGS) entry which is preliminary data.</text>
</comment>
<dbReference type="Gene3D" id="3.30.1540.10">
    <property type="entry name" value="formyl-coa transferase, domain 3"/>
    <property type="match status" value="1"/>
</dbReference>
<dbReference type="InterPro" id="IPR050483">
    <property type="entry name" value="CoA-transferase_III_domain"/>
</dbReference>
<protein>
    <submittedName>
        <fullName evidence="2">CoA transferase</fullName>
    </submittedName>
</protein>
<gene>
    <name evidence="2" type="ORF">F8568_024620</name>
</gene>
<keyword evidence="3" id="KW-1185">Reference proteome</keyword>
<dbReference type="Proteomes" id="UP000462055">
    <property type="component" value="Unassembled WGS sequence"/>
</dbReference>
<dbReference type="GO" id="GO:0008410">
    <property type="term" value="F:CoA-transferase activity"/>
    <property type="evidence" value="ECO:0007669"/>
    <property type="project" value="TreeGrafter"/>
</dbReference>
<dbReference type="InterPro" id="IPR003673">
    <property type="entry name" value="CoA-Trfase_fam_III"/>
</dbReference>
<accession>A0A6I4MHM4</accession>
<dbReference type="PANTHER" id="PTHR48207">
    <property type="entry name" value="SUCCINATE--HYDROXYMETHYLGLUTARATE COA-TRANSFERASE"/>
    <property type="match status" value="1"/>
</dbReference>
<dbReference type="RefSeq" id="WP_151596052.1">
    <property type="nucleotide sequence ID" value="NZ_WBMS02000020.1"/>
</dbReference>
<reference evidence="2" key="1">
    <citation type="submission" date="2019-12" db="EMBL/GenBank/DDBJ databases">
        <title>Actinomadura physcomitrii sp. nov., a novel actinomycete isolated from moss [Physcomitrium sphaericum (Ludw) Fuernr].</title>
        <authorList>
            <person name="Zhuang X."/>
        </authorList>
    </citation>
    <scope>NUCLEOTIDE SEQUENCE [LARGE SCALE GENOMIC DNA]</scope>
    <source>
        <strain evidence="2">LD22</strain>
    </source>
</reference>
<dbReference type="InterPro" id="IPR023606">
    <property type="entry name" value="CoA-Trfase_III_dom_1_sf"/>
</dbReference>